<evidence type="ECO:0000256" key="5">
    <source>
        <dbReference type="ARBA" id="ARBA00023268"/>
    </source>
</evidence>
<dbReference type="GO" id="GO:0044550">
    <property type="term" value="P:secondary metabolite biosynthetic process"/>
    <property type="evidence" value="ECO:0007669"/>
    <property type="project" value="TreeGrafter"/>
</dbReference>
<evidence type="ECO:0000259" key="9">
    <source>
        <dbReference type="PROSITE" id="PS52004"/>
    </source>
</evidence>
<dbReference type="InterPro" id="IPR014043">
    <property type="entry name" value="Acyl_transferase_dom"/>
</dbReference>
<keyword evidence="5" id="KW-0511">Multifunctional enzyme</keyword>
<dbReference type="PROSITE" id="PS52004">
    <property type="entry name" value="KS3_2"/>
    <property type="match status" value="1"/>
</dbReference>
<dbReference type="Gene3D" id="1.10.1200.10">
    <property type="entry name" value="ACP-like"/>
    <property type="match status" value="1"/>
</dbReference>
<dbReference type="InterPro" id="IPR013217">
    <property type="entry name" value="Methyltransf_12"/>
</dbReference>
<keyword evidence="4" id="KW-0808">Transferase</keyword>
<dbReference type="InterPro" id="IPR050091">
    <property type="entry name" value="PKS_NRPS_Biosynth_Enz"/>
</dbReference>
<dbReference type="GO" id="GO:0006633">
    <property type="term" value="P:fatty acid biosynthetic process"/>
    <property type="evidence" value="ECO:0007669"/>
    <property type="project" value="InterPro"/>
</dbReference>
<dbReference type="Pfam" id="PF00698">
    <property type="entry name" value="Acyl_transf_1"/>
    <property type="match status" value="1"/>
</dbReference>
<evidence type="ECO:0000256" key="7">
    <source>
        <dbReference type="SAM" id="MobiDB-lite"/>
    </source>
</evidence>
<comment type="pathway">
    <text evidence="1">Secondary metabolite biosynthesis.</text>
</comment>
<dbReference type="Gene3D" id="3.40.50.150">
    <property type="entry name" value="Vaccinia Virus protein VP39"/>
    <property type="match status" value="1"/>
</dbReference>
<dbReference type="SUPFAM" id="SSF53335">
    <property type="entry name" value="S-adenosyl-L-methionine-dependent methyltransferases"/>
    <property type="match status" value="1"/>
</dbReference>
<dbReference type="InterPro" id="IPR049552">
    <property type="entry name" value="PKS_DH_N"/>
</dbReference>
<dbReference type="PROSITE" id="PS00012">
    <property type="entry name" value="PHOSPHOPANTETHEINE"/>
    <property type="match status" value="1"/>
</dbReference>
<dbReference type="SUPFAM" id="SSF55048">
    <property type="entry name" value="Probable ACP-binding domain of malonyl-CoA ACP transacylase"/>
    <property type="match status" value="1"/>
</dbReference>
<dbReference type="InterPro" id="IPR013094">
    <property type="entry name" value="AB_hydrolase_3"/>
</dbReference>
<keyword evidence="12" id="KW-1185">Reference proteome</keyword>
<dbReference type="SMART" id="SM01294">
    <property type="entry name" value="PKS_PP_betabranch"/>
    <property type="match status" value="1"/>
</dbReference>
<evidence type="ECO:0000313" key="11">
    <source>
        <dbReference type="EMBL" id="KAE8155057.1"/>
    </source>
</evidence>
<dbReference type="EMBL" id="ML742025">
    <property type="protein sequence ID" value="KAE8155057.1"/>
    <property type="molecule type" value="Genomic_DNA"/>
</dbReference>
<dbReference type="Pfam" id="PF18558">
    <property type="entry name" value="HTH_51"/>
    <property type="match status" value="1"/>
</dbReference>
<dbReference type="Pfam" id="PF08242">
    <property type="entry name" value="Methyltransf_12"/>
    <property type="match status" value="1"/>
</dbReference>
<dbReference type="CDD" id="cd02440">
    <property type="entry name" value="AdoMet_MTases"/>
    <property type="match status" value="1"/>
</dbReference>
<feature type="region of interest" description="Disordered" evidence="7">
    <location>
        <begin position="325"/>
        <end position="364"/>
    </location>
</feature>
<dbReference type="SUPFAM" id="SSF53901">
    <property type="entry name" value="Thiolase-like"/>
    <property type="match status" value="1"/>
</dbReference>
<evidence type="ECO:0000256" key="4">
    <source>
        <dbReference type="ARBA" id="ARBA00022679"/>
    </source>
</evidence>
<keyword evidence="3" id="KW-0597">Phosphoprotein</keyword>
<dbReference type="InterPro" id="IPR018201">
    <property type="entry name" value="Ketoacyl_synth_AS"/>
</dbReference>
<dbReference type="GO" id="GO:0004312">
    <property type="term" value="F:fatty acid synthase activity"/>
    <property type="evidence" value="ECO:0007669"/>
    <property type="project" value="TreeGrafter"/>
</dbReference>
<accession>A0A5N6U8W1</accession>
<dbReference type="GO" id="GO:0004315">
    <property type="term" value="F:3-oxoacyl-[acyl-carrier-protein] synthase activity"/>
    <property type="evidence" value="ECO:0007669"/>
    <property type="project" value="InterPro"/>
</dbReference>
<dbReference type="SMART" id="SM00823">
    <property type="entry name" value="PKS_PP"/>
    <property type="match status" value="1"/>
</dbReference>
<dbReference type="InterPro" id="IPR042104">
    <property type="entry name" value="PKS_dehydratase_sf"/>
</dbReference>
<dbReference type="Pfam" id="PF02801">
    <property type="entry name" value="Ketoacyl-synt_C"/>
    <property type="match status" value="1"/>
</dbReference>
<feature type="compositionally biased region" description="Low complexity" evidence="7">
    <location>
        <begin position="331"/>
        <end position="352"/>
    </location>
</feature>
<dbReference type="GO" id="GO:0032259">
    <property type="term" value="P:methylation"/>
    <property type="evidence" value="ECO:0007669"/>
    <property type="project" value="UniProtKB-KW"/>
</dbReference>
<dbReference type="SUPFAM" id="SSF53474">
    <property type="entry name" value="alpha/beta-Hydrolases"/>
    <property type="match status" value="1"/>
</dbReference>
<dbReference type="InterPro" id="IPR029063">
    <property type="entry name" value="SAM-dependent_MTases_sf"/>
</dbReference>
<dbReference type="Gene3D" id="3.40.47.10">
    <property type="match status" value="1"/>
</dbReference>
<dbReference type="SMART" id="SM00827">
    <property type="entry name" value="PKS_AT"/>
    <property type="match status" value="1"/>
</dbReference>
<reference evidence="11 12" key="1">
    <citation type="submission" date="2019-04" db="EMBL/GenBank/DDBJ databases">
        <title>Friends and foes A comparative genomics study of 23 Aspergillus species from section Flavi.</title>
        <authorList>
            <consortium name="DOE Joint Genome Institute"/>
            <person name="Kjaerbolling I."/>
            <person name="Vesth T."/>
            <person name="Frisvad J.C."/>
            <person name="Nybo J.L."/>
            <person name="Theobald S."/>
            <person name="Kildgaard S."/>
            <person name="Isbrandt T."/>
            <person name="Kuo A."/>
            <person name="Sato A."/>
            <person name="Lyhne E.K."/>
            <person name="Kogle M.E."/>
            <person name="Wiebenga A."/>
            <person name="Kun R.S."/>
            <person name="Lubbers R.J."/>
            <person name="Makela M.R."/>
            <person name="Barry K."/>
            <person name="Chovatia M."/>
            <person name="Clum A."/>
            <person name="Daum C."/>
            <person name="Haridas S."/>
            <person name="He G."/>
            <person name="LaButti K."/>
            <person name="Lipzen A."/>
            <person name="Mondo S."/>
            <person name="Riley R."/>
            <person name="Salamov A."/>
            <person name="Simmons B.A."/>
            <person name="Magnuson J.K."/>
            <person name="Henrissat B."/>
            <person name="Mortensen U.H."/>
            <person name="Larsen T.O."/>
            <person name="Devries R.P."/>
            <person name="Grigoriev I.V."/>
            <person name="Machida M."/>
            <person name="Baker S.E."/>
            <person name="Andersen M.R."/>
        </authorList>
    </citation>
    <scope>NUCLEOTIDE SEQUENCE [LARGE SCALE GENOMIC DNA]</scope>
    <source>
        <strain evidence="11 12">IBT 18842</strain>
    </source>
</reference>
<dbReference type="InterPro" id="IPR001227">
    <property type="entry name" value="Ac_transferase_dom_sf"/>
</dbReference>
<dbReference type="PANTHER" id="PTHR43775:SF21">
    <property type="entry name" value="NON-REDUCING POLYKETIDE SYNTHASE AUSA-RELATED"/>
    <property type="match status" value="1"/>
</dbReference>
<comment type="caution">
    <text evidence="6">Lacks conserved residue(s) required for the propagation of feature annotation.</text>
</comment>
<feature type="region of interest" description="N-terminal hotdog fold" evidence="6">
    <location>
        <begin position="1237"/>
        <end position="1367"/>
    </location>
</feature>
<dbReference type="InterPro" id="IPR016036">
    <property type="entry name" value="Malonyl_transacylase_ACP-bd"/>
</dbReference>
<dbReference type="InterPro" id="IPR020806">
    <property type="entry name" value="PKS_PP-bd"/>
</dbReference>
<dbReference type="InterPro" id="IPR036736">
    <property type="entry name" value="ACP-like_sf"/>
</dbReference>
<evidence type="ECO:0000256" key="1">
    <source>
        <dbReference type="ARBA" id="ARBA00005179"/>
    </source>
</evidence>
<evidence type="ECO:0000259" key="8">
    <source>
        <dbReference type="PROSITE" id="PS50075"/>
    </source>
</evidence>
<gene>
    <name evidence="11" type="ORF">BDV25DRAFT_135392</name>
</gene>
<dbReference type="GO" id="GO:0016787">
    <property type="term" value="F:hydrolase activity"/>
    <property type="evidence" value="ECO:0007669"/>
    <property type="project" value="InterPro"/>
</dbReference>
<dbReference type="InterPro" id="IPR016039">
    <property type="entry name" value="Thiolase-like"/>
</dbReference>
<evidence type="ECO:0000256" key="6">
    <source>
        <dbReference type="PROSITE-ProRule" id="PRU01363"/>
    </source>
</evidence>
<protein>
    <submittedName>
        <fullName evidence="11">Putative polyketide synthase</fullName>
    </submittedName>
</protein>
<sequence length="2398" mass="263499">MDIKHKVAILFGPQIPDIDEALSCIQSYLFEHPSAGFLVDVVRELPSLWPVITSSWPVLAQIPGDEQLAGLKGFFDGGPPPVATELMNVLVTPVTVIWQIVEFLKLKDTFFMAATAVASSPDEAEFRAAVSAVIRLAVCIGSLVDWDELEFGRTRSMALRWKTAEGYDSLKQTLLSYSGAYVSCITDANRATVTVPEGQAPQMMHSLVNDGFSVRSISLCGRFHHQDHAAAVERILKLCEEDHRFRLPQAQSLAFPLRSNVDGESIRAGKLHQIVLQSILSLQSQWYTTVSATLQSMGTEAEDIRLVVIGPKQCLPREALRLPTSKWNGDSLESPGSESSSENITPSSTSSPGRTNRESAFNNTTVQPIAVTGMACRYPQADSVEALWDLLELGKCTVSPMPNERFKIAELLREPKGPFWGNYLEAPDIFDHRFFNISAREAAAMDPQQRLLLHVAYEAMESAGYCGLRGTQLPPDIGCYVGVGADDYTENVGSHHANAYSATGSLQAFNSGRISHLFGWSGPSVVVDTACSSAAVAIHLACQALYIKDCSIAVAGGVNVMTSPRVTQNLAAASFLSPTGASKAFDADANGYCRSEGAELIVLRPLDDALRDGDSVLAVITGTAVNQGSNCSPITVPVSESQVTLYHKALAASRINPEEISYVEAHGTGTQVGDPIEFDSIRKTFGNPHREQKLYVGSIKDNIGHTGTSSGVASLIKTVLMMQKRRIPKQANFSCLNPKIPSPDVDRIFIPQQSADWISARRVALVTNYGAAGSNAAIVLHEHNVGSHRHSRQLSDAPIFIAAKSIDSLRSYCRSLHTYINSGTGLVANMVGDFAYNLAVKQNRNLDFFISFPTACQDTGQLLNQLESVSSGMTTIAKRPAQHLPELYASCQLVQTHLASCEDVCLALGLPSLFPNIFQMQPVLDLVNLHCILFSVQYTSAKSWIDSGLQVSCMIGHSFGQLTALCVAGGLTLMDGIRLVSQRARLLQTSWSGDHGSMLAVEASQEEVQQLVVRASNSIDMACYNGPRSFVLAGNGPSIQSVERIADGLRIRRLPNTHAFHSRLVDSIVPGLQEVADSLHYQPTAIPVEPCSQDGLWTHVTPSQIVSHSRMPVYFSSAVQRAAHQAPGGAIWLEAGSASPVIPMVRRVLEASLLSSGSHVYQSIDLRGPQVMANLAKATSLLWDKSISVQFWPFHRYQASDFSPLILPPYQFAKTSHWTEYNPRAFLPAPTQVTPDSPAVIEFVQLLEKLPGNCLFTINTKDPLYRNCTEGHAVVDQNLCPAPLYLEIIVRAATSLSTTDIWETMPHLEGLSISAPLVLDPEGDVLLRLCDSQGAKDRWEFTLFTQQKPEDTVTHATRSVALHPIDSASPIVSRFRSLNRLMSPSRDTSIEEPASSCGFKGSTVYQAFRRVVNYADYYRGVQKVFALAHEATGLVSVGSSLTKESTCDPILVGNFVQVAGIHVNCLSGIPENEVYVCSAIGDFFLGEEFVKRDKTASLSWNVYSNYDRLSEHQIVCDVFVMDQQSGKLAVAIMAATFTSVTIRSLARALAVLNRQKPSIPDAKDASADDKRIVPIDPAPVLSSHGEDKLLAVQQMLSSLLGTSPDELTLSSSLLEIGVDSLMSTEVLTEIKKQFNVQITSSALGEIADVHALAQAIFPGYSGPKEPVLREEASIPEIHGATQVHQPPDLKASPILVQEAHDLFATIRTNEDHSQATQWNGFCRSVFPKQVALVTAYVVEAFRELGHPLDSMRPGDVVSPIPVLPQHENLRHQLYGVLEYSNLIVRSDERILRTAEPVPNTSALDLYREIIDQYPHHASEHTLLRNTGSQLAKCLVGSVDPLALLFHDPEVRKLIGDVYANGPMFKSATMHMSQYLQILLTRLRRQDKIRVLEIGAGTGGTTAYLVDQLAAVPEARFEYTFTDITPSLVALARKRFREHDSMQYMTLNIEEDPPSQLLGQYDIIISTNCIHATHNITHSCINVRKLLRPYGILCLVEATRNLFWFDLVSGFFEGWWLFNDGRTYALASEHQWEEALHQAGYHWGTIPRNPTAPFCLDTQETVQYGEKDGVQLMADIYYPSQRDGPTCRRPIALLIHGGGHVMLSRKMIRPPQTKMLLDSGFLPVSIDYRLCPEASLRGGPMQDVCDALAWARQTLPTLTLQRPDIRPDGDQVVAVGWSTGGHLAMSLAWASTEGGIRAPEAVLAFYCPTDYRDPFWSRPNYPYGQKAVSPRDSDASIWDDVGDNPITGYNPPSKGTLGGWICPTDRRSRIVLHMNWKGQTLPVLLHGWKHKSDKTRERDALLPHPTAEEIREVCPRSQIEAGNYRTPAFTIACALDNLIPLQQAEGTYARMLAKGVDAKLKILDTSEHLFDILPSYRDRDYELQAVVDSYRFLSDHVRV</sequence>
<dbReference type="SUPFAM" id="SSF52151">
    <property type="entry name" value="FabD/lysophospholipase-like"/>
    <property type="match status" value="1"/>
</dbReference>
<evidence type="ECO:0000256" key="3">
    <source>
        <dbReference type="ARBA" id="ARBA00022553"/>
    </source>
</evidence>
<dbReference type="Gene3D" id="3.10.129.110">
    <property type="entry name" value="Polyketide synthase dehydratase"/>
    <property type="match status" value="1"/>
</dbReference>
<dbReference type="Pfam" id="PF00550">
    <property type="entry name" value="PP-binding"/>
    <property type="match status" value="1"/>
</dbReference>
<dbReference type="InterPro" id="IPR049900">
    <property type="entry name" value="PKS_mFAS_DH"/>
</dbReference>
<dbReference type="Pfam" id="PF07859">
    <property type="entry name" value="Abhydrolase_3"/>
    <property type="match status" value="1"/>
</dbReference>
<dbReference type="InterPro" id="IPR014031">
    <property type="entry name" value="Ketoacyl_synth_C"/>
</dbReference>
<dbReference type="Pfam" id="PF21089">
    <property type="entry name" value="PKS_DH_N"/>
    <property type="match status" value="1"/>
</dbReference>
<dbReference type="InterPro" id="IPR016035">
    <property type="entry name" value="Acyl_Trfase/lysoPLipase"/>
</dbReference>
<dbReference type="CDD" id="cd00833">
    <property type="entry name" value="PKS"/>
    <property type="match status" value="1"/>
</dbReference>
<feature type="domain" description="Carrier" evidence="8">
    <location>
        <begin position="1583"/>
        <end position="1660"/>
    </location>
</feature>
<proteinExistence type="predicted"/>
<feature type="domain" description="PKS/mFAS DH" evidence="10">
    <location>
        <begin position="1237"/>
        <end position="1546"/>
    </location>
</feature>
<dbReference type="InterPro" id="IPR041068">
    <property type="entry name" value="HTH_51"/>
</dbReference>
<dbReference type="Gene3D" id="3.40.50.1820">
    <property type="entry name" value="alpha/beta hydrolase"/>
    <property type="match status" value="1"/>
</dbReference>
<dbReference type="InterPro" id="IPR006162">
    <property type="entry name" value="Ppantetheine_attach_site"/>
</dbReference>
<evidence type="ECO:0000256" key="2">
    <source>
        <dbReference type="ARBA" id="ARBA00022450"/>
    </source>
</evidence>
<dbReference type="InterPro" id="IPR014030">
    <property type="entry name" value="Ketoacyl_synth_N"/>
</dbReference>
<dbReference type="Gene3D" id="3.40.366.10">
    <property type="entry name" value="Malonyl-Coenzyme A Acyl Carrier Protein, domain 2"/>
    <property type="match status" value="1"/>
</dbReference>
<feature type="region of interest" description="C-terminal hotdog fold" evidence="6">
    <location>
        <begin position="1395"/>
        <end position="1546"/>
    </location>
</feature>
<dbReference type="GO" id="GO:0008168">
    <property type="term" value="F:methyltransferase activity"/>
    <property type="evidence" value="ECO:0007669"/>
    <property type="project" value="UniProtKB-KW"/>
</dbReference>
<dbReference type="SMART" id="SM00825">
    <property type="entry name" value="PKS_KS"/>
    <property type="match status" value="1"/>
</dbReference>
<dbReference type="Proteomes" id="UP000325780">
    <property type="component" value="Unassembled WGS sequence"/>
</dbReference>
<dbReference type="GO" id="GO:0031177">
    <property type="term" value="F:phosphopantetheine binding"/>
    <property type="evidence" value="ECO:0007669"/>
    <property type="project" value="InterPro"/>
</dbReference>
<dbReference type="InterPro" id="IPR029058">
    <property type="entry name" value="AB_hydrolase_fold"/>
</dbReference>
<dbReference type="InterPro" id="IPR009081">
    <property type="entry name" value="PP-bd_ACP"/>
</dbReference>
<dbReference type="SUPFAM" id="SSF47336">
    <property type="entry name" value="ACP-like"/>
    <property type="match status" value="1"/>
</dbReference>
<dbReference type="PROSITE" id="PS50075">
    <property type="entry name" value="CARRIER"/>
    <property type="match status" value="1"/>
</dbReference>
<keyword evidence="2" id="KW-0596">Phosphopantetheine</keyword>
<dbReference type="OrthoDB" id="429813at2759"/>
<organism evidence="11 12">
    <name type="scientific">Aspergillus avenaceus</name>
    <dbReference type="NCBI Taxonomy" id="36643"/>
    <lineage>
        <taxon>Eukaryota</taxon>
        <taxon>Fungi</taxon>
        <taxon>Dikarya</taxon>
        <taxon>Ascomycota</taxon>
        <taxon>Pezizomycotina</taxon>
        <taxon>Eurotiomycetes</taxon>
        <taxon>Eurotiomycetidae</taxon>
        <taxon>Eurotiales</taxon>
        <taxon>Aspergillaceae</taxon>
        <taxon>Aspergillus</taxon>
        <taxon>Aspergillus subgen. Circumdati</taxon>
    </lineage>
</organism>
<feature type="domain" description="Ketosynthase family 3 (KS3)" evidence="9">
    <location>
        <begin position="366"/>
        <end position="782"/>
    </location>
</feature>
<dbReference type="PANTHER" id="PTHR43775">
    <property type="entry name" value="FATTY ACID SYNTHASE"/>
    <property type="match status" value="1"/>
</dbReference>
<name>A0A5N6U8W1_ASPAV</name>
<dbReference type="PROSITE" id="PS52019">
    <property type="entry name" value="PKS_MFAS_DH"/>
    <property type="match status" value="1"/>
</dbReference>
<dbReference type="InterPro" id="IPR020841">
    <property type="entry name" value="PKS_Beta-ketoAc_synthase_dom"/>
</dbReference>
<dbReference type="Pfam" id="PF00109">
    <property type="entry name" value="ketoacyl-synt"/>
    <property type="match status" value="1"/>
</dbReference>
<dbReference type="PROSITE" id="PS00606">
    <property type="entry name" value="KS3_1"/>
    <property type="match status" value="1"/>
</dbReference>
<evidence type="ECO:0000313" key="12">
    <source>
        <dbReference type="Proteomes" id="UP000325780"/>
    </source>
</evidence>
<evidence type="ECO:0000259" key="10">
    <source>
        <dbReference type="PROSITE" id="PS52019"/>
    </source>
</evidence>